<dbReference type="InterPro" id="IPR018171">
    <property type="entry name" value="Pept_tRNA_hydro_CS"/>
</dbReference>
<evidence type="ECO:0000256" key="1">
    <source>
        <dbReference type="ARBA" id="ARBA00013260"/>
    </source>
</evidence>
<evidence type="ECO:0000313" key="12">
    <source>
        <dbReference type="Proteomes" id="UP000003346"/>
    </source>
</evidence>
<feature type="site" description="Stabilizes the basic form of H active site to accept a proton" evidence="8">
    <location>
        <position position="93"/>
    </location>
</feature>
<sequence length="190" mass="20673">MKKIVVGLGNIGAKYAHNRHNVGFMAVDELAARLQANFSLKQNLHAFVASTHVEEEKVYLVKPTTMMNDSGIAVKAVLNYFVGDVNDLIVFVDDIDRDYGQLRIKKSGASGGHNGLKSIVSQIASQEFLRIRIGAGRPAHNPQAVIKHVLGDFSPLQLELVQPEIDNGVSAALDIINGTALNVVTNRYNN</sequence>
<evidence type="ECO:0000256" key="9">
    <source>
        <dbReference type="RuleBase" id="RU000673"/>
    </source>
</evidence>
<dbReference type="EMBL" id="AAUV01000056">
    <property type="protein sequence ID" value="EAV39156.1"/>
    <property type="molecule type" value="Genomic_DNA"/>
</dbReference>
<evidence type="ECO:0000256" key="4">
    <source>
        <dbReference type="ARBA" id="ARBA00022884"/>
    </source>
</evidence>
<evidence type="ECO:0000256" key="5">
    <source>
        <dbReference type="ARBA" id="ARBA00038063"/>
    </source>
</evidence>
<dbReference type="InterPro" id="IPR036416">
    <property type="entry name" value="Pept_tRNA_hydro_sf"/>
</dbReference>
<dbReference type="PROSITE" id="PS01195">
    <property type="entry name" value="PEPT_TRNA_HYDROL_1"/>
    <property type="match status" value="1"/>
</dbReference>
<comment type="function">
    <text evidence="8">Hydrolyzes ribosome-free peptidyl-tRNAs (with 1 or more amino acids incorporated), which drop off the ribosome during protein synthesis, or as a result of ribosome stalling.</text>
</comment>
<dbReference type="HOGENOM" id="CLU_062456_3_1_9"/>
<evidence type="ECO:0000313" key="11">
    <source>
        <dbReference type="EMBL" id="EAV39156.1"/>
    </source>
</evidence>
<dbReference type="Proteomes" id="UP000003346">
    <property type="component" value="Unassembled WGS sequence"/>
</dbReference>
<evidence type="ECO:0000256" key="2">
    <source>
        <dbReference type="ARBA" id="ARBA00022555"/>
    </source>
</evidence>
<comment type="caution">
    <text evidence="11">The sequence shown here is derived from an EMBL/GenBank/DDBJ whole genome shotgun (WGS) entry which is preliminary data.</text>
</comment>
<dbReference type="SUPFAM" id="SSF53178">
    <property type="entry name" value="Peptidyl-tRNA hydrolase-like"/>
    <property type="match status" value="1"/>
</dbReference>
<dbReference type="GO" id="GO:0006515">
    <property type="term" value="P:protein quality control for misfolded or incompletely synthesized proteins"/>
    <property type="evidence" value="ECO:0007669"/>
    <property type="project" value="UniProtKB-UniRule"/>
</dbReference>
<keyword evidence="3 8" id="KW-0378">Hydrolase</keyword>
<feature type="active site" description="Proton acceptor" evidence="8">
    <location>
        <position position="20"/>
    </location>
</feature>
<keyword evidence="8" id="KW-0963">Cytoplasm</keyword>
<proteinExistence type="inferred from homology"/>
<comment type="catalytic activity">
    <reaction evidence="6 8 9">
        <text>an N-acyl-L-alpha-aminoacyl-tRNA + H2O = an N-acyl-L-amino acid + a tRNA + H(+)</text>
        <dbReference type="Rhea" id="RHEA:54448"/>
        <dbReference type="Rhea" id="RHEA-COMP:10123"/>
        <dbReference type="Rhea" id="RHEA-COMP:13883"/>
        <dbReference type="ChEBI" id="CHEBI:15377"/>
        <dbReference type="ChEBI" id="CHEBI:15378"/>
        <dbReference type="ChEBI" id="CHEBI:59874"/>
        <dbReference type="ChEBI" id="CHEBI:78442"/>
        <dbReference type="ChEBI" id="CHEBI:138191"/>
        <dbReference type="EC" id="3.1.1.29"/>
    </reaction>
</comment>
<dbReference type="NCBIfam" id="TIGR00447">
    <property type="entry name" value="pth"/>
    <property type="match status" value="1"/>
</dbReference>
<feature type="site" description="Discriminates between blocked and unblocked aminoacyl-tRNA" evidence="8">
    <location>
        <position position="10"/>
    </location>
</feature>
<dbReference type="GO" id="GO:0072344">
    <property type="term" value="P:rescue of stalled ribosome"/>
    <property type="evidence" value="ECO:0007669"/>
    <property type="project" value="UniProtKB-UniRule"/>
</dbReference>
<organism evidence="11 12">
    <name type="scientific">Oenococcus oeni ATCC BAA-1163</name>
    <dbReference type="NCBI Taxonomy" id="379360"/>
    <lineage>
        <taxon>Bacteria</taxon>
        <taxon>Bacillati</taxon>
        <taxon>Bacillota</taxon>
        <taxon>Bacilli</taxon>
        <taxon>Lactobacillales</taxon>
        <taxon>Lactobacillaceae</taxon>
        <taxon>Oenococcus</taxon>
    </lineage>
</organism>
<evidence type="ECO:0000256" key="10">
    <source>
        <dbReference type="RuleBase" id="RU004320"/>
    </source>
</evidence>
<evidence type="ECO:0000256" key="7">
    <source>
        <dbReference type="ARBA" id="ARBA00050038"/>
    </source>
</evidence>
<dbReference type="EC" id="3.1.1.29" evidence="1 8"/>
<feature type="binding site" evidence="8">
    <location>
        <position position="68"/>
    </location>
    <ligand>
        <name>tRNA</name>
        <dbReference type="ChEBI" id="CHEBI:17843"/>
    </ligand>
</feature>
<dbReference type="PANTHER" id="PTHR17224:SF1">
    <property type="entry name" value="PEPTIDYL-TRNA HYDROLASE"/>
    <property type="match status" value="1"/>
</dbReference>
<accession>A0NK17</accession>
<feature type="binding site" evidence="8">
    <location>
        <position position="15"/>
    </location>
    <ligand>
        <name>tRNA</name>
        <dbReference type="ChEBI" id="CHEBI:17843"/>
    </ligand>
</feature>
<dbReference type="GO" id="GO:0005737">
    <property type="term" value="C:cytoplasm"/>
    <property type="evidence" value="ECO:0007669"/>
    <property type="project" value="UniProtKB-SubCell"/>
</dbReference>
<gene>
    <name evidence="8 11" type="primary">pth</name>
    <name evidence="11" type="ORF">OENOO_61035</name>
</gene>
<dbReference type="InterPro" id="IPR001328">
    <property type="entry name" value="Pept_tRNA_hydro"/>
</dbReference>
<protein>
    <recommendedName>
        <fullName evidence="7 8">Peptidyl-tRNA hydrolase</fullName>
        <shortName evidence="8">Pth</shortName>
        <ecNumber evidence="1 8">3.1.1.29</ecNumber>
    </recommendedName>
</protein>
<dbReference type="AlphaFoldDB" id="A0NK17"/>
<name>A0NK17_OENOE</name>
<dbReference type="CDD" id="cd00462">
    <property type="entry name" value="PTH"/>
    <property type="match status" value="1"/>
</dbReference>
<dbReference type="PANTHER" id="PTHR17224">
    <property type="entry name" value="PEPTIDYL-TRNA HYDROLASE"/>
    <property type="match status" value="1"/>
</dbReference>
<dbReference type="Gene3D" id="3.40.50.1470">
    <property type="entry name" value="Peptidyl-tRNA hydrolase"/>
    <property type="match status" value="1"/>
</dbReference>
<keyword evidence="4 8" id="KW-0694">RNA-binding</keyword>
<evidence type="ECO:0000256" key="6">
    <source>
        <dbReference type="ARBA" id="ARBA00048707"/>
    </source>
</evidence>
<feature type="binding site" evidence="8">
    <location>
        <position position="66"/>
    </location>
    <ligand>
        <name>tRNA</name>
        <dbReference type="ChEBI" id="CHEBI:17843"/>
    </ligand>
</feature>
<dbReference type="FunFam" id="3.40.50.1470:FF:000001">
    <property type="entry name" value="Peptidyl-tRNA hydrolase"/>
    <property type="match status" value="1"/>
</dbReference>
<dbReference type="GO" id="GO:0000049">
    <property type="term" value="F:tRNA binding"/>
    <property type="evidence" value="ECO:0007669"/>
    <property type="project" value="UniProtKB-UniRule"/>
</dbReference>
<reference evidence="11 12" key="1">
    <citation type="submission" date="2006-11" db="EMBL/GenBank/DDBJ databases">
        <authorList>
            <consortium name="Laboratoire de Microbiologie (Universite Bourgogne)"/>
            <consortium name="GENOME Express"/>
            <consortium name="UMR Oenologie Ampelologie (Universite Bordeaux 2)"/>
            <person name="Guzzo J."/>
        </authorList>
    </citation>
    <scope>NUCLEOTIDE SEQUENCE [LARGE SCALE GENOMIC DNA]</scope>
    <source>
        <strain evidence="11 12">ATCC BAA-1163</strain>
    </source>
</reference>
<comment type="similarity">
    <text evidence="5 8 10">Belongs to the PTH family.</text>
</comment>
<dbReference type="GO" id="GO:0004045">
    <property type="term" value="F:peptidyl-tRNA hydrolase activity"/>
    <property type="evidence" value="ECO:0007669"/>
    <property type="project" value="UniProtKB-UniRule"/>
</dbReference>
<feature type="binding site" evidence="8">
    <location>
        <position position="114"/>
    </location>
    <ligand>
        <name>tRNA</name>
        <dbReference type="ChEBI" id="CHEBI:17843"/>
    </ligand>
</feature>
<comment type="subcellular location">
    <subcellularLocation>
        <location evidence="8">Cytoplasm</location>
    </subcellularLocation>
</comment>
<keyword evidence="2 8" id="KW-0820">tRNA-binding</keyword>
<dbReference type="HAMAP" id="MF_00083">
    <property type="entry name" value="Pept_tRNA_hydro_bact"/>
    <property type="match status" value="1"/>
</dbReference>
<evidence type="ECO:0000256" key="8">
    <source>
        <dbReference type="HAMAP-Rule" id="MF_00083"/>
    </source>
</evidence>
<comment type="function">
    <text evidence="8">Catalyzes the release of premature peptidyl moieties from peptidyl-tRNA molecules trapped in stalled 50S ribosomal subunits, and thus maintains levels of free tRNAs and 50S ribosomes.</text>
</comment>
<comment type="subunit">
    <text evidence="8">Monomer.</text>
</comment>
<evidence type="ECO:0000256" key="3">
    <source>
        <dbReference type="ARBA" id="ARBA00022801"/>
    </source>
</evidence>
<dbReference type="Pfam" id="PF01195">
    <property type="entry name" value="Pept_tRNA_hydro"/>
    <property type="match status" value="1"/>
</dbReference>